<dbReference type="InterPro" id="IPR036396">
    <property type="entry name" value="Cyt_P450_sf"/>
</dbReference>
<evidence type="ECO:0000313" key="9">
    <source>
        <dbReference type="EMBL" id="PGG99977.1"/>
    </source>
</evidence>
<keyword evidence="10" id="KW-1185">Reference proteome</keyword>
<dbReference type="EMBL" id="PDNB01000193">
    <property type="protein sequence ID" value="PGG99977.1"/>
    <property type="molecule type" value="Genomic_DNA"/>
</dbReference>
<comment type="similarity">
    <text evidence="2">Belongs to the cytochrome P450 family.</text>
</comment>
<dbReference type="Proteomes" id="UP000223968">
    <property type="component" value="Unassembled WGS sequence"/>
</dbReference>
<dbReference type="SUPFAM" id="SSF48264">
    <property type="entry name" value="Cytochrome P450"/>
    <property type="match status" value="1"/>
</dbReference>
<keyword evidence="3 7" id="KW-0479">Metal-binding</keyword>
<evidence type="ECO:0000256" key="5">
    <source>
        <dbReference type="ARBA" id="ARBA00023004"/>
    </source>
</evidence>
<dbReference type="Pfam" id="PF00067">
    <property type="entry name" value="p450"/>
    <property type="match status" value="1"/>
</dbReference>
<evidence type="ECO:0000256" key="8">
    <source>
        <dbReference type="SAM" id="Phobius"/>
    </source>
</evidence>
<evidence type="ECO:0000256" key="6">
    <source>
        <dbReference type="ARBA" id="ARBA00023033"/>
    </source>
</evidence>
<keyword evidence="4" id="KW-0560">Oxidoreductase</keyword>
<keyword evidence="8" id="KW-0472">Membrane</keyword>
<dbReference type="GO" id="GO:0016705">
    <property type="term" value="F:oxidoreductase activity, acting on paired donors, with incorporation or reduction of molecular oxygen"/>
    <property type="evidence" value="ECO:0007669"/>
    <property type="project" value="InterPro"/>
</dbReference>
<dbReference type="PANTHER" id="PTHR46206">
    <property type="entry name" value="CYTOCHROME P450"/>
    <property type="match status" value="1"/>
</dbReference>
<dbReference type="PRINTS" id="PR00463">
    <property type="entry name" value="EP450I"/>
</dbReference>
<dbReference type="Gene3D" id="1.10.630.10">
    <property type="entry name" value="Cytochrome P450"/>
    <property type="match status" value="1"/>
</dbReference>
<evidence type="ECO:0000313" key="10">
    <source>
        <dbReference type="Proteomes" id="UP000223968"/>
    </source>
</evidence>
<keyword evidence="5 7" id="KW-0408">Iron</keyword>
<evidence type="ECO:0000256" key="3">
    <source>
        <dbReference type="ARBA" id="ARBA00022723"/>
    </source>
</evidence>
<dbReference type="STRING" id="1447875.A0A2B7WU40"/>
<dbReference type="InterPro" id="IPR001128">
    <property type="entry name" value="Cyt_P450"/>
</dbReference>
<feature type="transmembrane region" description="Helical" evidence="8">
    <location>
        <begin position="23"/>
        <end position="42"/>
    </location>
</feature>
<dbReference type="PANTHER" id="PTHR46206:SF6">
    <property type="entry name" value="CYTOCHROME P450 MONOOXYGENASE AN1598-RELATED"/>
    <property type="match status" value="1"/>
</dbReference>
<gene>
    <name evidence="9" type="ORF">AJ79_08339</name>
</gene>
<dbReference type="CDD" id="cd11041">
    <property type="entry name" value="CYP503A1-like"/>
    <property type="match status" value="1"/>
</dbReference>
<dbReference type="GO" id="GO:0004497">
    <property type="term" value="F:monooxygenase activity"/>
    <property type="evidence" value="ECO:0007669"/>
    <property type="project" value="UniProtKB-KW"/>
</dbReference>
<accession>A0A2B7WU40</accession>
<organism evidence="9 10">
    <name type="scientific">Helicocarpus griseus UAMH5409</name>
    <dbReference type="NCBI Taxonomy" id="1447875"/>
    <lineage>
        <taxon>Eukaryota</taxon>
        <taxon>Fungi</taxon>
        <taxon>Dikarya</taxon>
        <taxon>Ascomycota</taxon>
        <taxon>Pezizomycotina</taxon>
        <taxon>Eurotiomycetes</taxon>
        <taxon>Eurotiomycetidae</taxon>
        <taxon>Onygenales</taxon>
        <taxon>Ajellomycetaceae</taxon>
        <taxon>Helicocarpus</taxon>
    </lineage>
</organism>
<sequence length="522" mass="59345">MSTIPSFQLEDTSVARFSQLSRVSLKVWLCMAVATVWTVVLYSRQRRPRRIRGIPIVGLDGGKRSIEQARKHFISNSEEMMREGYEKTQGGYFYIPSPSGERLMIPTRNLEELKNMPDDHVDFTGSFMEMFAGRYTTIGQKWHLHPGVIKKSLNSSLTEIMPPVQEEIYDAFNDVLPPCEGADWTSLTMADRFTEIIARASSRMMGGKALSRNKDWVATSINFTTDTWIAAQRLKRFHPILRPLVYSWLPEIANVRKHDAVARCVVKPVVEGRLRDGSRPVDLLQMLWDGAVGEDKSPDFLAYTALAVSFAAIRTSSSVPTHLLYDLCARPEYIQPLREEIEQMLDEEGSFTKTGFNKLVNLDSFIKESNRFSPLVFMTFGRVIHRDLTLQDGTIVPAGTIIGIPSHAISHDPEFYPSPSTFDGFRFVPDTTASHQQGPPSFVTTNASNLSWGYGKHACSGRFFASNEIKIIIAYFLLNYDFKFAKDRKDRPKNFSYELQNMPDPTVEIMIKRRPGARKLWK</sequence>
<keyword evidence="8" id="KW-0812">Transmembrane</keyword>
<dbReference type="GO" id="GO:0020037">
    <property type="term" value="F:heme binding"/>
    <property type="evidence" value="ECO:0007669"/>
    <property type="project" value="InterPro"/>
</dbReference>
<proteinExistence type="inferred from homology"/>
<protein>
    <recommendedName>
        <fullName evidence="11">Cytochrome P450</fullName>
    </recommendedName>
</protein>
<evidence type="ECO:0000256" key="1">
    <source>
        <dbReference type="ARBA" id="ARBA00001971"/>
    </source>
</evidence>
<comment type="caution">
    <text evidence="9">The sequence shown here is derived from an EMBL/GenBank/DDBJ whole genome shotgun (WGS) entry which is preliminary data.</text>
</comment>
<reference evidence="9 10" key="1">
    <citation type="submission" date="2017-10" db="EMBL/GenBank/DDBJ databases">
        <title>Comparative genomics in systemic dimorphic fungi from Ajellomycetaceae.</title>
        <authorList>
            <person name="Munoz J.F."/>
            <person name="Mcewen J.G."/>
            <person name="Clay O.K."/>
            <person name="Cuomo C.A."/>
        </authorList>
    </citation>
    <scope>NUCLEOTIDE SEQUENCE [LARGE SCALE GENOMIC DNA]</scope>
    <source>
        <strain evidence="9 10">UAMH5409</strain>
    </source>
</reference>
<comment type="cofactor">
    <cofactor evidence="1 7">
        <name>heme</name>
        <dbReference type="ChEBI" id="CHEBI:30413"/>
    </cofactor>
</comment>
<keyword evidence="8" id="KW-1133">Transmembrane helix</keyword>
<dbReference type="AlphaFoldDB" id="A0A2B7WU40"/>
<feature type="binding site" description="axial binding residue" evidence="7">
    <location>
        <position position="459"/>
    </location>
    <ligand>
        <name>heme</name>
        <dbReference type="ChEBI" id="CHEBI:30413"/>
    </ligand>
    <ligandPart>
        <name>Fe</name>
        <dbReference type="ChEBI" id="CHEBI:18248"/>
    </ligandPart>
</feature>
<evidence type="ECO:0000256" key="2">
    <source>
        <dbReference type="ARBA" id="ARBA00010617"/>
    </source>
</evidence>
<dbReference type="GO" id="GO:0005506">
    <property type="term" value="F:iron ion binding"/>
    <property type="evidence" value="ECO:0007669"/>
    <property type="project" value="InterPro"/>
</dbReference>
<name>A0A2B7WU40_9EURO</name>
<evidence type="ECO:0000256" key="4">
    <source>
        <dbReference type="ARBA" id="ARBA00023002"/>
    </source>
</evidence>
<dbReference type="InterPro" id="IPR002401">
    <property type="entry name" value="Cyt_P450_E_grp-I"/>
</dbReference>
<evidence type="ECO:0008006" key="11">
    <source>
        <dbReference type="Google" id="ProtNLM"/>
    </source>
</evidence>
<keyword evidence="6" id="KW-0503">Monooxygenase</keyword>
<dbReference type="OrthoDB" id="1844152at2759"/>
<evidence type="ECO:0000256" key="7">
    <source>
        <dbReference type="PIRSR" id="PIRSR602401-1"/>
    </source>
</evidence>
<keyword evidence="7" id="KW-0349">Heme</keyword>